<dbReference type="EMBL" id="JANDZV010000003">
    <property type="protein sequence ID" value="MCZ7407649.1"/>
    <property type="molecule type" value="Genomic_DNA"/>
</dbReference>
<keyword evidence="5" id="KW-1185">Reference proteome</keyword>
<proteinExistence type="predicted"/>
<dbReference type="STRING" id="33033.NW74_03350"/>
<dbReference type="RefSeq" id="WP_004833498.1">
    <property type="nucleotide sequence ID" value="NZ_BHYQ01000003.1"/>
</dbReference>
<dbReference type="AlphaFoldDB" id="A0A0B4S0V3"/>
<dbReference type="Proteomes" id="UP000031386">
    <property type="component" value="Chromosome"/>
</dbReference>
<organism evidence="2 5">
    <name type="scientific">Parvimonas micra</name>
    <dbReference type="NCBI Taxonomy" id="33033"/>
    <lineage>
        <taxon>Bacteria</taxon>
        <taxon>Bacillati</taxon>
        <taxon>Bacillota</taxon>
        <taxon>Tissierellia</taxon>
        <taxon>Tissierellales</taxon>
        <taxon>Peptoniphilaceae</taxon>
        <taxon>Parvimonas</taxon>
    </lineage>
</organism>
<keyword evidence="1" id="KW-1133">Transmembrane helix</keyword>
<protein>
    <recommendedName>
        <fullName evidence="6">Lipoprotein</fullName>
    </recommendedName>
</protein>
<accession>A0A0B4S0V3</accession>
<gene>
    <name evidence="3" type="ORF">HXM94_08045</name>
    <name evidence="4" type="ORF">NND69_04615</name>
    <name evidence="2" type="ORF">NW74_03350</name>
</gene>
<dbReference type="EMBL" id="CP009761">
    <property type="protein sequence ID" value="AIZ36438.1"/>
    <property type="molecule type" value="Genomic_DNA"/>
</dbReference>
<evidence type="ECO:0000313" key="5">
    <source>
        <dbReference type="Proteomes" id="UP000031386"/>
    </source>
</evidence>
<evidence type="ECO:0000313" key="2">
    <source>
        <dbReference type="EMBL" id="AIZ36438.1"/>
    </source>
</evidence>
<sequence>MRHKKLIFSSIGISLIGLIILLFFVLRGNFFRYTDINSMISEPKTNSLLVSGTWKLTSVTSLSDGSEAKSSDDKLYISEKFVYFEKTGTSNPKFKFRQVNFKNYLLYNGVITDKISIDSDEVIVVSIRDERNFYKEFIVLDKNKIATIHNKKYYIFEKISDNVDENLIGELNLNENFKNSKDTSFLIGVKSVGTKDIDYETFLIRKNGDEKPTVNKIEGLLVNNKNKFFLVNAIGDNIYMTNDYINNSNKVNFDVKNSTINFLSKNYISLESYNAETNKKNYSIYKIGELSDENQMSIKDIAGDKGEKAYFNNIRKLGYSSENINIYDMKNFGVKRNNFNWIFKGILSNYSRDNFVSSEIDLDLIPNVDIFSNKSSKISKLKVKEKVQNVLDYFVSPDESMIVILTADDISMYEIKNQEIGTLPIFTTSLKNRREVVTFQWINSISSELTYTEFLKIKQIN</sequence>
<dbReference type="Proteomes" id="UP001141458">
    <property type="component" value="Unassembled WGS sequence"/>
</dbReference>
<dbReference type="KEGG" id="pmic:NW74_03350"/>
<dbReference type="GeneID" id="93384182"/>
<evidence type="ECO:0000256" key="1">
    <source>
        <dbReference type="SAM" id="Phobius"/>
    </source>
</evidence>
<reference evidence="3" key="2">
    <citation type="submission" date="2020-04" db="EMBL/GenBank/DDBJ databases">
        <title>Deep metagenomics examines the oral microbiome during advanced dental caries in children, revealing novel taxa and co-occurrences with host molecules.</title>
        <authorList>
            <person name="Baker J.L."/>
            <person name="Morton J.T."/>
            <person name="Dinis M."/>
            <person name="Alvarez R."/>
            <person name="Tran N.C."/>
            <person name="Knight R."/>
            <person name="Edlund A."/>
        </authorList>
    </citation>
    <scope>NUCLEOTIDE SEQUENCE</scope>
    <source>
        <strain evidence="3">JCVI_23_bin.11</strain>
    </source>
</reference>
<reference evidence="2 5" key="1">
    <citation type="submission" date="2014-10" db="EMBL/GenBank/DDBJ databases">
        <title>Complete genome sequence of Parvimonas micra KCOM 1535 (= ChDC B708).</title>
        <authorList>
            <person name="Kook J.-K."/>
            <person name="Park S.-N."/>
            <person name="Lim Y.K."/>
            <person name="Roh H."/>
        </authorList>
    </citation>
    <scope>NUCLEOTIDE SEQUENCE [LARGE SCALE GENOMIC DNA]</scope>
    <source>
        <strain evidence="2">KCOM 1535</strain>
        <strain evidence="5">KCOM 1535 / ChDC B708</strain>
    </source>
</reference>
<keyword evidence="1" id="KW-0812">Transmembrane</keyword>
<dbReference type="EMBL" id="JABZRE010000051">
    <property type="protein sequence ID" value="MBF1307710.1"/>
    <property type="molecule type" value="Genomic_DNA"/>
</dbReference>
<evidence type="ECO:0000313" key="4">
    <source>
        <dbReference type="EMBL" id="MCZ7407649.1"/>
    </source>
</evidence>
<name>A0A0B4S0V3_9FIRM</name>
<reference evidence="4" key="3">
    <citation type="submission" date="2022-07" db="EMBL/GenBank/DDBJ databases">
        <title>Parvimonas micra travels from the subgingival sulcus of the human oral cavity to the colorectal adenocarcinoma.</title>
        <authorList>
            <person name="Conde-Perez K."/>
            <person name="Buetas E."/>
            <person name="Aja-Macaya P."/>
            <person name="Martin-De Arribas E."/>
            <person name="Iglesias-Corras I."/>
            <person name="Trigo-Tasende N."/>
            <person name="Nasser-Ali M."/>
            <person name="Estevez L.S."/>
            <person name="Rumbo-Feal S."/>
            <person name="Otero-Alen B."/>
            <person name="Noguera J.F."/>
            <person name="Concha A."/>
            <person name="Pardinas-Lopez S."/>
            <person name="Carda-Dieguez M."/>
            <person name="Gomez-Randulfe I."/>
            <person name="Martinez-Lago N."/>
            <person name="Ladra S."/>
            <person name="Aparicio L.A."/>
            <person name="Bou G."/>
            <person name="Mira A."/>
            <person name="Vallejo J.A."/>
            <person name="Poza M."/>
        </authorList>
    </citation>
    <scope>NUCLEOTIDE SEQUENCE</scope>
    <source>
        <strain evidence="4">PM79KC-AC-4</strain>
    </source>
</reference>
<keyword evidence="1" id="KW-0472">Membrane</keyword>
<feature type="transmembrane region" description="Helical" evidence="1">
    <location>
        <begin position="6"/>
        <end position="26"/>
    </location>
</feature>
<evidence type="ECO:0008006" key="6">
    <source>
        <dbReference type="Google" id="ProtNLM"/>
    </source>
</evidence>
<evidence type="ECO:0000313" key="3">
    <source>
        <dbReference type="EMBL" id="MBF1307710.1"/>
    </source>
</evidence>
<dbReference type="Proteomes" id="UP000758611">
    <property type="component" value="Unassembled WGS sequence"/>
</dbReference>